<keyword evidence="1" id="KW-0472">Membrane</keyword>
<keyword evidence="1" id="KW-1133">Transmembrane helix</keyword>
<reference evidence="2" key="1">
    <citation type="submission" date="2016-07" db="EMBL/GenBank/DDBJ databases">
        <authorList>
            <person name="Bretaudeau A."/>
        </authorList>
    </citation>
    <scope>NUCLEOTIDE SEQUENCE</scope>
    <source>
        <strain evidence="2">Rice</strain>
        <tissue evidence="2">Whole body</tissue>
    </source>
</reference>
<dbReference type="AlphaFoldDB" id="A0A2H1WFM9"/>
<organism evidence="2">
    <name type="scientific">Spodoptera frugiperda</name>
    <name type="common">Fall armyworm</name>
    <dbReference type="NCBI Taxonomy" id="7108"/>
    <lineage>
        <taxon>Eukaryota</taxon>
        <taxon>Metazoa</taxon>
        <taxon>Ecdysozoa</taxon>
        <taxon>Arthropoda</taxon>
        <taxon>Hexapoda</taxon>
        <taxon>Insecta</taxon>
        <taxon>Pterygota</taxon>
        <taxon>Neoptera</taxon>
        <taxon>Endopterygota</taxon>
        <taxon>Lepidoptera</taxon>
        <taxon>Glossata</taxon>
        <taxon>Ditrysia</taxon>
        <taxon>Noctuoidea</taxon>
        <taxon>Noctuidae</taxon>
        <taxon>Amphipyrinae</taxon>
        <taxon>Spodoptera</taxon>
    </lineage>
</organism>
<protein>
    <submittedName>
        <fullName evidence="2">SFRICE_011227</fullName>
    </submittedName>
</protein>
<evidence type="ECO:0000313" key="2">
    <source>
        <dbReference type="EMBL" id="SOQ51888.1"/>
    </source>
</evidence>
<dbReference type="EMBL" id="ODYU01008361">
    <property type="protein sequence ID" value="SOQ51888.1"/>
    <property type="molecule type" value="Genomic_DNA"/>
</dbReference>
<keyword evidence="1" id="KW-0812">Transmembrane</keyword>
<gene>
    <name evidence="2" type="ORF">SFRICE_011227</name>
</gene>
<evidence type="ECO:0000256" key="1">
    <source>
        <dbReference type="SAM" id="Phobius"/>
    </source>
</evidence>
<sequence length="425" mass="47127">MWQRACDSFGVAGHVWLPRVLACGYGGAMLWHEWAGLIGVIPRPHRKPTRTLGTPKQFELEDSVPLTRAEVGHWGGVSQVKLKKVNITVNFRTNCNNIIPGRLKCYYVIINKIMMLDWMLIECLVGRFVVIATVRRGVSRSIPVSGKLLLVARSLELYSEFAIRCTAAGSPSLAPTVQQNYFVVTPFIPEGVGGGVYYGTHRATTEFFFEKLNNAQQYLARLGNRTREPLPGPESKADEIISFFINYHLIETSLHNSLLKLLANPYIISRLSLMRVDGANGTPIAGNLTHLFRFINSHHLKTDSLIGLVVASATAGQGVSGSILGSGKVLLGFFRLYENLIVVVRLELCKVYGNRLTPYYMSLITQITIVTYTMAYMLRRTARLHGWRGAGQLAAVQRVEGSIPARNNFLCDSQIVVPGLGVMCM</sequence>
<accession>A0A2H1WFM9</accession>
<proteinExistence type="predicted"/>
<feature type="transmembrane region" description="Helical" evidence="1">
    <location>
        <begin position="359"/>
        <end position="378"/>
    </location>
</feature>
<name>A0A2H1WFM9_SPOFR</name>